<dbReference type="InterPro" id="IPR046341">
    <property type="entry name" value="SET_dom_sf"/>
</dbReference>
<evidence type="ECO:0000256" key="14">
    <source>
        <dbReference type="ARBA" id="ARBA00023002"/>
    </source>
</evidence>
<dbReference type="HAMAP" id="MF_03212">
    <property type="entry name" value="NCPR"/>
    <property type="match status" value="1"/>
</dbReference>
<evidence type="ECO:0000256" key="18">
    <source>
        <dbReference type="ARBA" id="ARBA00023136"/>
    </source>
</evidence>
<evidence type="ECO:0000256" key="8">
    <source>
        <dbReference type="ARBA" id="ARBA00022801"/>
    </source>
</evidence>
<dbReference type="SUPFAM" id="SSF52540">
    <property type="entry name" value="P-loop containing nucleoside triphosphate hydrolases"/>
    <property type="match status" value="1"/>
</dbReference>
<evidence type="ECO:0000256" key="17">
    <source>
        <dbReference type="ARBA" id="ARBA00023128"/>
    </source>
</evidence>
<keyword evidence="17 24" id="KW-0496">Mitochondrion</keyword>
<dbReference type="InterPro" id="IPR003495">
    <property type="entry name" value="CobW/HypB/UreG_nucleotide-bd"/>
</dbReference>
<dbReference type="InterPro" id="IPR001094">
    <property type="entry name" value="Flavdoxin-like"/>
</dbReference>
<dbReference type="InterPro" id="IPR017938">
    <property type="entry name" value="Riboflavin_synthase-like_b-brl"/>
</dbReference>
<evidence type="ECO:0000256" key="20">
    <source>
        <dbReference type="ARBA" id="ARBA00023186"/>
    </source>
</evidence>
<comment type="cofactor">
    <cofactor evidence="24">
        <name>FAD</name>
        <dbReference type="ChEBI" id="CHEBI:57692"/>
    </cofactor>
    <text evidence="24">Binds 1 FAD per monomer.</text>
</comment>
<dbReference type="PRINTS" id="PR00369">
    <property type="entry name" value="FLAVODOXIN"/>
</dbReference>
<feature type="binding site" evidence="24">
    <location>
        <begin position="240"/>
        <end position="245"/>
    </location>
    <ligand>
        <name>FMN</name>
        <dbReference type="ChEBI" id="CHEBI:58210"/>
    </ligand>
</feature>
<dbReference type="GO" id="GO:0003924">
    <property type="term" value="F:GTPase activity"/>
    <property type="evidence" value="ECO:0007669"/>
    <property type="project" value="RHEA"/>
</dbReference>
<dbReference type="InterPro" id="IPR017927">
    <property type="entry name" value="FAD-bd_FR_type"/>
</dbReference>
<dbReference type="GO" id="GO:0005829">
    <property type="term" value="C:cytosol"/>
    <property type="evidence" value="ECO:0007669"/>
    <property type="project" value="TreeGrafter"/>
</dbReference>
<comment type="catalytic activity">
    <reaction evidence="24">
        <text>2 oxidized [cytochrome P450] + NADPH = 2 reduced [cytochrome P450] + NADP(+) + H(+)</text>
        <dbReference type="Rhea" id="RHEA:24040"/>
        <dbReference type="Rhea" id="RHEA-COMP:14627"/>
        <dbReference type="Rhea" id="RHEA-COMP:14628"/>
        <dbReference type="ChEBI" id="CHEBI:15378"/>
        <dbReference type="ChEBI" id="CHEBI:55376"/>
        <dbReference type="ChEBI" id="CHEBI:57783"/>
        <dbReference type="ChEBI" id="CHEBI:58349"/>
        <dbReference type="ChEBI" id="CHEBI:60344"/>
        <dbReference type="EC" id="1.6.2.4"/>
    </reaction>
</comment>
<evidence type="ECO:0000259" key="26">
    <source>
        <dbReference type="PROSITE" id="PS51384"/>
    </source>
</evidence>
<dbReference type="EMBL" id="SGPM01000055">
    <property type="protein sequence ID" value="THH31169.1"/>
    <property type="molecule type" value="Genomic_DNA"/>
</dbReference>
<keyword evidence="3 24" id="KW-0285">Flavoprotein</keyword>
<comment type="caution">
    <text evidence="24">Lacks conserved residue(s) required for the propagation of feature annotation.</text>
</comment>
<organism evidence="27 28">
    <name type="scientific">Antrodiella citrinella</name>
    <dbReference type="NCBI Taxonomy" id="2447956"/>
    <lineage>
        <taxon>Eukaryota</taxon>
        <taxon>Fungi</taxon>
        <taxon>Dikarya</taxon>
        <taxon>Basidiomycota</taxon>
        <taxon>Agaricomycotina</taxon>
        <taxon>Agaricomycetes</taxon>
        <taxon>Polyporales</taxon>
        <taxon>Steccherinaceae</taxon>
        <taxon>Antrodiella</taxon>
    </lineage>
</organism>
<dbReference type="GO" id="GO:0005741">
    <property type="term" value="C:mitochondrial outer membrane"/>
    <property type="evidence" value="ECO:0007669"/>
    <property type="project" value="UniProtKB-SubCell"/>
</dbReference>
<dbReference type="FunFam" id="2.40.30.10:FF:000100">
    <property type="entry name" value="NADPH--cytochrome P450 reductase"/>
    <property type="match status" value="1"/>
</dbReference>
<keyword evidence="2 24" id="KW-0444">Lipid biosynthesis</keyword>
<feature type="binding site" evidence="24">
    <location>
        <begin position="291"/>
        <end position="294"/>
    </location>
    <ligand>
        <name>FMN</name>
        <dbReference type="ChEBI" id="CHEBI:58210"/>
    </ligand>
</feature>
<feature type="binding site" evidence="24">
    <location>
        <begin position="824"/>
        <end position="828"/>
    </location>
    <ligand>
        <name>NADP(+)</name>
        <dbReference type="ChEBI" id="CHEBI:58349"/>
    </ligand>
</feature>
<keyword evidence="4 24" id="KW-0288">FMN</keyword>
<accession>A0A4S4MXK4</accession>
<dbReference type="Pfam" id="PF00175">
    <property type="entry name" value="NAD_binding_1"/>
    <property type="match status" value="1"/>
</dbReference>
<dbReference type="Gene3D" id="2.170.270.10">
    <property type="entry name" value="SET domain"/>
    <property type="match status" value="1"/>
</dbReference>
<evidence type="ECO:0000256" key="16">
    <source>
        <dbReference type="ARBA" id="ARBA00023098"/>
    </source>
</evidence>
<dbReference type="PROSITE" id="PS51384">
    <property type="entry name" value="FAD_FR"/>
    <property type="match status" value="1"/>
</dbReference>
<feature type="binding site" evidence="24">
    <location>
        <position position="368"/>
    </location>
    <ligand>
        <name>FMN</name>
        <dbReference type="ChEBI" id="CHEBI:58210"/>
    </ligand>
</feature>
<dbReference type="Gene3D" id="2.40.30.10">
    <property type="entry name" value="Translation factors"/>
    <property type="match status" value="1"/>
</dbReference>
<evidence type="ECO:0000256" key="6">
    <source>
        <dbReference type="ARBA" id="ARBA00022741"/>
    </source>
</evidence>
<dbReference type="Pfam" id="PF07683">
    <property type="entry name" value="CobW_C"/>
    <property type="match status" value="1"/>
</dbReference>
<comment type="similarity">
    <text evidence="24">Belongs to the NADPH--cytochrome P450 reductase family.</text>
</comment>
<dbReference type="AlphaFoldDB" id="A0A4S4MXK4"/>
<evidence type="ECO:0000256" key="12">
    <source>
        <dbReference type="ARBA" id="ARBA00022955"/>
    </source>
</evidence>
<dbReference type="SUPFAM" id="SSF52343">
    <property type="entry name" value="Ferredoxin reductase-like, C-terminal NADP-linked domain"/>
    <property type="match status" value="1"/>
</dbReference>
<evidence type="ECO:0000256" key="9">
    <source>
        <dbReference type="ARBA" id="ARBA00022824"/>
    </source>
</evidence>
<keyword evidence="18 24" id="KW-0472">Membrane</keyword>
<name>A0A4S4MXK4_9APHY</name>
<keyword evidence="8" id="KW-0378">Hydrolase</keyword>
<dbReference type="GO" id="GO:0050661">
    <property type="term" value="F:NADP binding"/>
    <property type="evidence" value="ECO:0007669"/>
    <property type="project" value="UniProtKB-UniRule"/>
</dbReference>
<dbReference type="EC" id="1.6.2.4" evidence="24"/>
<keyword evidence="12 24" id="KW-0752">Steroid biosynthesis</keyword>
<keyword evidence="1 24" id="KW-1003">Cell membrane</keyword>
<keyword evidence="28" id="KW-1185">Reference proteome</keyword>
<keyword evidence="11 24" id="KW-0521">NADP</keyword>
<dbReference type="PANTHER" id="PTHR19384:SF17">
    <property type="entry name" value="NADPH--CYTOCHROME P450 REDUCTASE"/>
    <property type="match status" value="1"/>
</dbReference>
<dbReference type="Gene3D" id="3.40.50.360">
    <property type="match status" value="1"/>
</dbReference>
<dbReference type="GO" id="GO:0010181">
    <property type="term" value="F:FMN binding"/>
    <property type="evidence" value="ECO:0007669"/>
    <property type="project" value="UniProtKB-UniRule"/>
</dbReference>
<evidence type="ECO:0000256" key="5">
    <source>
        <dbReference type="ARBA" id="ARBA00022692"/>
    </source>
</evidence>
<feature type="binding site" evidence="24">
    <location>
        <begin position="662"/>
        <end position="665"/>
    </location>
    <ligand>
        <name>FAD</name>
        <dbReference type="ChEBI" id="CHEBI:57692"/>
    </ligand>
</feature>
<dbReference type="InterPro" id="IPR011629">
    <property type="entry name" value="CobW-like_C"/>
</dbReference>
<dbReference type="InterPro" id="IPR001709">
    <property type="entry name" value="Flavoprot_Pyr_Nucl_cyt_Rdtase"/>
</dbReference>
<dbReference type="Proteomes" id="UP000308730">
    <property type="component" value="Unassembled WGS sequence"/>
</dbReference>
<dbReference type="SUPFAM" id="SSF63380">
    <property type="entry name" value="Riboflavin synthase domain-like"/>
    <property type="match status" value="1"/>
</dbReference>
<keyword evidence="10 24" id="KW-0274">FAD</keyword>
<dbReference type="GO" id="GO:0006696">
    <property type="term" value="P:ergosterol biosynthetic process"/>
    <property type="evidence" value="ECO:0007669"/>
    <property type="project" value="UniProtKB-UniRule"/>
</dbReference>
<keyword evidence="16 24" id="KW-0443">Lipid metabolism</keyword>
<dbReference type="Pfam" id="PF00667">
    <property type="entry name" value="FAD_binding_1"/>
    <property type="match status" value="1"/>
</dbReference>
<feature type="binding site" evidence="24">
    <location>
        <begin position="814"/>
        <end position="815"/>
    </location>
    <ligand>
        <name>NADP(+)</name>
        <dbReference type="ChEBI" id="CHEBI:58349"/>
    </ligand>
</feature>
<reference evidence="27 28" key="1">
    <citation type="submission" date="2019-02" db="EMBL/GenBank/DDBJ databases">
        <title>Genome sequencing of the rare red list fungi Antrodiella citrinella (Flaviporus citrinellus).</title>
        <authorList>
            <person name="Buettner E."/>
            <person name="Kellner H."/>
        </authorList>
    </citation>
    <scope>NUCLEOTIDE SEQUENCE [LARGE SCALE GENOMIC DNA]</scope>
    <source>
        <strain evidence="27 28">DSM 108506</strain>
    </source>
</reference>
<dbReference type="PRINTS" id="PR00371">
    <property type="entry name" value="FPNCR"/>
</dbReference>
<dbReference type="OrthoDB" id="1856718at2759"/>
<dbReference type="CDD" id="cd03112">
    <property type="entry name" value="CobW-like"/>
    <property type="match status" value="1"/>
</dbReference>
<comment type="similarity">
    <text evidence="24">In the C-terminal section; belongs to the flavoprotein pyridine nucleotide cytochrome reductase family.</text>
</comment>
<dbReference type="Pfam" id="PF00258">
    <property type="entry name" value="Flavodoxin_1"/>
    <property type="match status" value="1"/>
</dbReference>
<evidence type="ECO:0000256" key="21">
    <source>
        <dbReference type="ARBA" id="ARBA00023221"/>
    </source>
</evidence>
<keyword evidence="13" id="KW-1133">Transmembrane helix</keyword>
<evidence type="ECO:0000256" key="4">
    <source>
        <dbReference type="ARBA" id="ARBA00022643"/>
    </source>
</evidence>
<comment type="catalytic activity">
    <reaction evidence="23">
        <text>GTP + H2O = GDP + phosphate + H(+)</text>
        <dbReference type="Rhea" id="RHEA:19669"/>
        <dbReference type="ChEBI" id="CHEBI:15377"/>
        <dbReference type="ChEBI" id="CHEBI:15378"/>
        <dbReference type="ChEBI" id="CHEBI:37565"/>
        <dbReference type="ChEBI" id="CHEBI:43474"/>
        <dbReference type="ChEBI" id="CHEBI:58189"/>
    </reaction>
    <physiologicalReaction direction="left-to-right" evidence="23">
        <dbReference type="Rhea" id="RHEA:19670"/>
    </physiologicalReaction>
</comment>
<evidence type="ECO:0000256" key="3">
    <source>
        <dbReference type="ARBA" id="ARBA00022630"/>
    </source>
</evidence>
<keyword evidence="15 24" id="KW-0756">Sterol biosynthesis</keyword>
<sequence>MDVDELKQPFAVVDLPGKGKGAIAIRNITELLTTYTDTKKPRSQRRQYLQSLYDFECDCSVCTLPDELSQASDVRLVKMTELNSQFARWGNNEISGREATAIAREIWALGDEEGYWSERGQLAADALWVAASHSETWSPVFRLDYLILLLTVTPSSLPPTSPDPIGLATMAVASSSDILILVLGVVFAAVYLFKDQIFAASKSNAPPTPATKQATGGGNPRDFIAKMKDGNKRVVIFYGSQTGTAEEYAIRLAKEAKSKFGLASLVCDPEEYDFENLDQIPENSCVIFVMATYGEGEPTDNAVELCQKLSDDSFEFSNGEHKLPGLKYVVFGLGNKTYEHYNVISRNVDGDLAKMGAVRMGERGEGDDDKSMEEDYLAWKDGMWEAFAKAMNVEEGQGGDTPDFVVSEVQDYPAEKVYLGELSARALTKSRGIHDAKNPFPATISTARELFADGADRHCVHVELSIEGSGMTYQHGDHVGVWPSNAEVEVERLLCALGLHDKKDTVISIESLDPALAKVPFPVPTTYVTVLRYYIDISAVAGRQMLGVLSKFAPNPESEATLKTLSTNKEEYNAVVAEGCLKLGEVLQFAAKDDLKALPTPANTTSWKIPFDIIISSITRLQPRFYSISSSPKLYPNHIHITVVVLKYESNSDKVDQRSIYGVGSNFLLNLKAASNGETTSLVSSPTDASTAKVIVAPAYAIEGPRGAYKAEAIYKAPIHVRRSTFRLPTNPKSPVIMIGPGTGVAPFRGFVQERVAMARRTIEKNGPEGLADWGNIRLYFGSRTSTQDFLYGDEWDSYAKELHGKFTMRCAFSRENFKPDGSKIYVQDLIWEDAEAIADAILNGKGYIYICGDAKSMSKSVEEALCRILGQAKGGTAKTINVSSEDDPTAENSEEILELANGCLCCSIKDTGVAAIEKLMQRKGAFDHILLETTGLADPGPIASMFWQNEEYSKGLGRHIHLDGVLCVVDAVFGQKQIEEDRVVDGIGESVRQIAGADIILLNKTDLVDATRANHLQSLISHVNPAATLYRTIRGEIDLGNIMAIGAYGPDRLVRERRAMAADHHDHDCAATNCENGEHAAHNHAGQHHYELRGVSSLQVRCTVLSAERQLKLDEWIRTALWENHLPGDEISDKRVEILRCKGIFTSETGQVLVLQGVRSIYEISAVEGGTERGSVGLPDDGKLVLIGKGLDERVRQSLEAVVGDDLS</sequence>
<dbReference type="GO" id="GO:0005789">
    <property type="term" value="C:endoplasmic reticulum membrane"/>
    <property type="evidence" value="ECO:0007669"/>
    <property type="project" value="UniProtKB-SubCell"/>
</dbReference>
<dbReference type="Pfam" id="PF02492">
    <property type="entry name" value="cobW"/>
    <property type="match status" value="1"/>
</dbReference>
<comment type="similarity">
    <text evidence="22">Belongs to the SIMIBI class G3E GTPase family. ZNG1 subfamily.</text>
</comment>
<dbReference type="CDD" id="cd06204">
    <property type="entry name" value="CYPOR"/>
    <property type="match status" value="1"/>
</dbReference>
<proteinExistence type="inferred from homology"/>
<dbReference type="Gene3D" id="3.30.1220.10">
    <property type="entry name" value="CobW-like, C-terminal domain"/>
    <property type="match status" value="1"/>
</dbReference>
<gene>
    <name evidence="27" type="ORF">EUX98_g3007</name>
</gene>
<dbReference type="Gene3D" id="3.40.50.80">
    <property type="entry name" value="Nucleotide-binding domain of ferredoxin-NADP reductase (FNR) module"/>
    <property type="match status" value="1"/>
</dbReference>
<keyword evidence="20" id="KW-0143">Chaperone</keyword>
<feature type="binding site" evidence="24">
    <location>
        <position position="648"/>
    </location>
    <ligand>
        <name>FAD</name>
        <dbReference type="ChEBI" id="CHEBI:57692"/>
    </ligand>
</feature>
<evidence type="ECO:0000256" key="10">
    <source>
        <dbReference type="ARBA" id="ARBA00022827"/>
    </source>
</evidence>
<dbReference type="SUPFAM" id="SSF90002">
    <property type="entry name" value="Hypothetical protein YjiA, C-terminal domain"/>
    <property type="match status" value="1"/>
</dbReference>
<feature type="domain" description="FAD-binding FR-type" evidence="26">
    <location>
        <begin position="437"/>
        <end position="712"/>
    </location>
</feature>
<comment type="similarity">
    <text evidence="24">In the N-terminal section; belongs to the flavodoxin family.</text>
</comment>
<evidence type="ECO:0000256" key="23">
    <source>
        <dbReference type="ARBA" id="ARBA00049117"/>
    </source>
</evidence>
<feature type="binding site" evidence="24">
    <location>
        <position position="743"/>
    </location>
    <ligand>
        <name>NADP(+)</name>
        <dbReference type="ChEBI" id="CHEBI:58349"/>
    </ligand>
</feature>
<protein>
    <recommendedName>
        <fullName evidence="24">NADPH--cytochrome P450 reductase</fullName>
        <shortName evidence="24">CPR</shortName>
        <shortName evidence="24">P450R</shortName>
        <ecNumber evidence="24">1.6.2.4</ecNumber>
    </recommendedName>
</protein>
<feature type="binding site" evidence="24">
    <location>
        <position position="457"/>
    </location>
    <ligand>
        <name>NADP(+)</name>
        <dbReference type="ChEBI" id="CHEBI:58349"/>
    </ligand>
</feature>
<dbReference type="SUPFAM" id="SSF52218">
    <property type="entry name" value="Flavoproteins"/>
    <property type="match status" value="1"/>
</dbReference>
<keyword evidence="19 24" id="KW-1207">Sterol metabolism</keyword>
<dbReference type="PANTHER" id="PTHR19384">
    <property type="entry name" value="NITRIC OXIDE SYNTHASE-RELATED"/>
    <property type="match status" value="1"/>
</dbReference>
<dbReference type="GO" id="GO:0050660">
    <property type="term" value="F:flavin adenine dinucleotide binding"/>
    <property type="evidence" value="ECO:0007669"/>
    <property type="project" value="UniProtKB-UniRule"/>
</dbReference>
<comment type="caution">
    <text evidence="27">The sequence shown here is derived from an EMBL/GenBank/DDBJ whole genome shotgun (WGS) entry which is preliminary data.</text>
</comment>
<keyword evidence="14 24" id="KW-0560">Oxidoreductase</keyword>
<evidence type="ECO:0000256" key="13">
    <source>
        <dbReference type="ARBA" id="ARBA00022989"/>
    </source>
</evidence>
<dbReference type="InterPro" id="IPR039261">
    <property type="entry name" value="FNR_nucleotide-bd"/>
</dbReference>
<dbReference type="Gene3D" id="1.20.990.10">
    <property type="entry name" value="NADPH-cytochrome p450 Reductase, Chain A, domain 3"/>
    <property type="match status" value="1"/>
</dbReference>
<keyword evidence="6" id="KW-0547">Nucleotide-binding</keyword>
<dbReference type="InterPro" id="IPR001433">
    <property type="entry name" value="OxRdtase_FAD/NAD-bd"/>
</dbReference>
<comment type="subcellular location">
    <subcellularLocation>
        <location evidence="24">Endoplasmic reticulum membrane</location>
        <topology evidence="24">Single-pass membrane protein</topology>
        <orientation evidence="24">Cytoplasmic side</orientation>
    </subcellularLocation>
    <subcellularLocation>
        <location evidence="24">Mitochondrion outer membrane</location>
        <topology evidence="24">Single-pass membrane protein</topology>
        <orientation evidence="24">Cytoplasmic side</orientation>
    </subcellularLocation>
    <subcellularLocation>
        <location evidence="24">Cell membrane</location>
        <topology evidence="24">Single-pass membrane protein</topology>
        <orientation evidence="24">Cytoplasmic side</orientation>
    </subcellularLocation>
</comment>
<keyword evidence="21 24" id="KW-0753">Steroid metabolism</keyword>
<feature type="domain" description="Flavodoxin-like" evidence="25">
    <location>
        <begin position="234"/>
        <end position="384"/>
    </location>
</feature>
<keyword evidence="5" id="KW-0812">Transmembrane</keyword>
<dbReference type="GO" id="GO:0005886">
    <property type="term" value="C:plasma membrane"/>
    <property type="evidence" value="ECO:0007669"/>
    <property type="project" value="UniProtKB-SubCell"/>
</dbReference>
<dbReference type="PROSITE" id="PS50902">
    <property type="entry name" value="FLAVODOXIN_LIKE"/>
    <property type="match status" value="1"/>
</dbReference>
<comment type="cofactor">
    <cofactor evidence="24">
        <name>FMN</name>
        <dbReference type="ChEBI" id="CHEBI:58210"/>
    </cofactor>
    <text evidence="24">Binds 1 FMN per monomer.</text>
</comment>
<dbReference type="InterPro" id="IPR023208">
    <property type="entry name" value="P450R"/>
</dbReference>
<dbReference type="Gene3D" id="3.40.50.300">
    <property type="entry name" value="P-loop containing nucleotide triphosphate hydrolases"/>
    <property type="match status" value="1"/>
</dbReference>
<evidence type="ECO:0000313" key="27">
    <source>
        <dbReference type="EMBL" id="THH31169.1"/>
    </source>
</evidence>
<evidence type="ECO:0000259" key="25">
    <source>
        <dbReference type="PROSITE" id="PS50902"/>
    </source>
</evidence>
<feature type="binding site" evidence="24">
    <location>
        <begin position="333"/>
        <end position="342"/>
    </location>
    <ligand>
        <name>FMN</name>
        <dbReference type="ChEBI" id="CHEBI:58210"/>
    </ligand>
</feature>
<dbReference type="GO" id="GO:0003958">
    <property type="term" value="F:NADPH-hemoprotein reductase activity"/>
    <property type="evidence" value="ECO:0007669"/>
    <property type="project" value="UniProtKB-UniRule"/>
</dbReference>
<dbReference type="InterPro" id="IPR023173">
    <property type="entry name" value="NADPH_Cyt_P450_Rdtase_alpha"/>
</dbReference>
<evidence type="ECO:0000256" key="15">
    <source>
        <dbReference type="ARBA" id="ARBA00023011"/>
    </source>
</evidence>
<dbReference type="InterPro" id="IPR029039">
    <property type="entry name" value="Flavoprotein-like_sf"/>
</dbReference>
<comment type="function">
    <text evidence="24">This enzyme is required for electron transfer from NADP to cytochrome P450 in microsomes. It can also provide electron transfer to heme oxygenase and cytochrome B5. Involved in ergosterol biosynthesis.</text>
</comment>
<feature type="binding site" evidence="24">
    <location>
        <begin position="642"/>
        <end position="644"/>
    </location>
    <ligand>
        <name>FAD</name>
        <dbReference type="ChEBI" id="CHEBI:57692"/>
    </ligand>
</feature>
<evidence type="ECO:0000256" key="11">
    <source>
        <dbReference type="ARBA" id="ARBA00022857"/>
    </source>
</evidence>
<dbReference type="InterPro" id="IPR036627">
    <property type="entry name" value="CobW-likC_sf"/>
</dbReference>
<evidence type="ECO:0000313" key="28">
    <source>
        <dbReference type="Proteomes" id="UP000308730"/>
    </source>
</evidence>
<dbReference type="InterPro" id="IPR027417">
    <property type="entry name" value="P-loop_NTPase"/>
</dbReference>
<dbReference type="FunFam" id="3.40.50.360:FF:000024">
    <property type="entry name" value="NADPH--cytochrome P450 reductase"/>
    <property type="match status" value="1"/>
</dbReference>
<evidence type="ECO:0000256" key="24">
    <source>
        <dbReference type="HAMAP-Rule" id="MF_03212"/>
    </source>
</evidence>
<feature type="binding site" evidence="24">
    <location>
        <begin position="624"/>
        <end position="627"/>
    </location>
    <ligand>
        <name>FAD</name>
        <dbReference type="ChEBI" id="CHEBI:57692"/>
    </ligand>
</feature>
<evidence type="ECO:0000256" key="22">
    <source>
        <dbReference type="ARBA" id="ARBA00034320"/>
    </source>
</evidence>
<evidence type="ECO:0000256" key="1">
    <source>
        <dbReference type="ARBA" id="ARBA00022475"/>
    </source>
</evidence>
<evidence type="ECO:0000256" key="19">
    <source>
        <dbReference type="ARBA" id="ARBA00023166"/>
    </source>
</evidence>
<keyword evidence="7 24" id="KW-1000">Mitochondrion outer membrane</keyword>
<dbReference type="InterPro" id="IPR003097">
    <property type="entry name" value="CysJ-like_FAD-binding"/>
</dbReference>
<keyword evidence="9 24" id="KW-0256">Endoplasmic reticulum</keyword>
<evidence type="ECO:0000256" key="7">
    <source>
        <dbReference type="ARBA" id="ARBA00022787"/>
    </source>
</evidence>
<evidence type="ECO:0000256" key="2">
    <source>
        <dbReference type="ARBA" id="ARBA00022516"/>
    </source>
</evidence>
<dbReference type="InterPro" id="IPR008254">
    <property type="entry name" value="Flavodoxin/NO_synth"/>
</dbReference>